<dbReference type="GeneID" id="54555205"/>
<reference evidence="1" key="1">
    <citation type="journal article" date="2020" name="Stud. Mycol.">
        <title>101 Dothideomycetes genomes: a test case for predicting lifestyles and emergence of pathogens.</title>
        <authorList>
            <person name="Haridas S."/>
            <person name="Albert R."/>
            <person name="Binder M."/>
            <person name="Bloem J."/>
            <person name="Labutti K."/>
            <person name="Salamov A."/>
            <person name="Andreopoulos B."/>
            <person name="Baker S."/>
            <person name="Barry K."/>
            <person name="Bills G."/>
            <person name="Bluhm B."/>
            <person name="Cannon C."/>
            <person name="Castanera R."/>
            <person name="Culley D."/>
            <person name="Daum C."/>
            <person name="Ezra D."/>
            <person name="Gonzalez J."/>
            <person name="Henrissat B."/>
            <person name="Kuo A."/>
            <person name="Liang C."/>
            <person name="Lipzen A."/>
            <person name="Lutzoni F."/>
            <person name="Magnuson J."/>
            <person name="Mondo S."/>
            <person name="Nolan M."/>
            <person name="Ohm R."/>
            <person name="Pangilinan J."/>
            <person name="Park H.-J."/>
            <person name="Ramirez L."/>
            <person name="Alfaro M."/>
            <person name="Sun H."/>
            <person name="Tritt A."/>
            <person name="Yoshinaga Y."/>
            <person name="Zwiers L.-H."/>
            <person name="Turgeon B."/>
            <person name="Goodwin S."/>
            <person name="Spatafora J."/>
            <person name="Crous P."/>
            <person name="Grigoriev I."/>
        </authorList>
    </citation>
    <scope>NUCLEOTIDE SEQUENCE</scope>
    <source>
        <strain evidence="1">CBS 379.55</strain>
    </source>
</reference>
<organism evidence="1 2">
    <name type="scientific">Westerdykella ornata</name>
    <dbReference type="NCBI Taxonomy" id="318751"/>
    <lineage>
        <taxon>Eukaryota</taxon>
        <taxon>Fungi</taxon>
        <taxon>Dikarya</taxon>
        <taxon>Ascomycota</taxon>
        <taxon>Pezizomycotina</taxon>
        <taxon>Dothideomycetes</taxon>
        <taxon>Pleosporomycetidae</taxon>
        <taxon>Pleosporales</taxon>
        <taxon>Sporormiaceae</taxon>
        <taxon>Westerdykella</taxon>
    </lineage>
</organism>
<dbReference type="OrthoDB" id="3799525at2759"/>
<keyword evidence="2" id="KW-1185">Reference proteome</keyword>
<dbReference type="RefSeq" id="XP_033651150.1">
    <property type="nucleotide sequence ID" value="XM_033802030.1"/>
</dbReference>
<evidence type="ECO:0000313" key="2">
    <source>
        <dbReference type="Proteomes" id="UP000800097"/>
    </source>
</evidence>
<dbReference type="EMBL" id="ML986509">
    <property type="protein sequence ID" value="KAF2273611.1"/>
    <property type="molecule type" value="Genomic_DNA"/>
</dbReference>
<proteinExistence type="predicted"/>
<evidence type="ECO:0000313" key="1">
    <source>
        <dbReference type="EMBL" id="KAF2273611.1"/>
    </source>
</evidence>
<accession>A0A6A6JAJ1</accession>
<protein>
    <submittedName>
        <fullName evidence="1">Uncharacterized protein</fullName>
    </submittedName>
</protein>
<name>A0A6A6JAJ1_WESOR</name>
<dbReference type="AlphaFoldDB" id="A0A6A6JAJ1"/>
<gene>
    <name evidence="1" type="ORF">EI97DRAFT_480658</name>
</gene>
<dbReference type="Proteomes" id="UP000800097">
    <property type="component" value="Unassembled WGS sequence"/>
</dbReference>
<sequence>MSEQPSRTYGHAFGPDAPSKNLPFASSAKLTAVELLTFFPHCLRSPNVVYRFASNSGSRGVLWAIIANNRYLERNWAPNDCGRLVSQTMRQAGYTNWTITTHARWHRDRANWDKANLSVEGYKVPCQSYGAGSLAQSISFLELAAGVRTFPEGHDSLDLTRMVKYALEHSDGLWRYPYDYDVLLRLVGGPKTVEQAHWDESVFRRWEQKQAGPQMSITRPSVRKKVSFAIDDDPTIGCAEPERIGSIRNNHSNQQAQIMDEVSKTTLSKETNVSADENQALADDDCTPVVQPHIRKPPAFIPPPIPLNVATEAELELAFRETKSKAQTDKYSAYAFGGGPRTSPPYRQLHRIHSPESDDISVWAENLRWVAEQVKYFQGAYMWDESPEHMEIITDHRVRQEWMSEEYWEVYAQSEKDSNQGTNDSAPRRLRKERIVLQDVVPDTEKISEYLQCYGLGAFPPSGETFFGED</sequence>